<evidence type="ECO:0000256" key="1">
    <source>
        <dbReference type="SAM" id="MobiDB-lite"/>
    </source>
</evidence>
<evidence type="ECO:0000313" key="2">
    <source>
        <dbReference type="EMBL" id="KAJ8761445.1"/>
    </source>
</evidence>
<gene>
    <name evidence="2" type="ORF">K2173_001577</name>
</gene>
<dbReference type="AlphaFoldDB" id="A0AAV8T5E8"/>
<dbReference type="EMBL" id="JAIWQS010000006">
    <property type="protein sequence ID" value="KAJ8761445.1"/>
    <property type="molecule type" value="Genomic_DNA"/>
</dbReference>
<dbReference type="GO" id="GO:0006950">
    <property type="term" value="P:response to stress"/>
    <property type="evidence" value="ECO:0007669"/>
    <property type="project" value="TreeGrafter"/>
</dbReference>
<feature type="region of interest" description="Disordered" evidence="1">
    <location>
        <begin position="270"/>
        <end position="303"/>
    </location>
</feature>
<dbReference type="GO" id="GO:0061908">
    <property type="term" value="C:phagophore"/>
    <property type="evidence" value="ECO:0007669"/>
    <property type="project" value="TreeGrafter"/>
</dbReference>
<feature type="compositionally biased region" description="Polar residues" evidence="1">
    <location>
        <begin position="153"/>
        <end position="162"/>
    </location>
</feature>
<dbReference type="Proteomes" id="UP001159364">
    <property type="component" value="Linkage Group LG06"/>
</dbReference>
<evidence type="ECO:0000313" key="3">
    <source>
        <dbReference type="Proteomes" id="UP001159364"/>
    </source>
</evidence>
<comment type="caution">
    <text evidence="2">The sequence shown here is derived from an EMBL/GenBank/DDBJ whole genome shotgun (WGS) entry which is preliminary data.</text>
</comment>
<protein>
    <submittedName>
        <fullName evidence="2">Uncharacterized protein</fullName>
    </submittedName>
</protein>
<organism evidence="2 3">
    <name type="scientific">Erythroxylum novogranatense</name>
    <dbReference type="NCBI Taxonomy" id="1862640"/>
    <lineage>
        <taxon>Eukaryota</taxon>
        <taxon>Viridiplantae</taxon>
        <taxon>Streptophyta</taxon>
        <taxon>Embryophyta</taxon>
        <taxon>Tracheophyta</taxon>
        <taxon>Spermatophyta</taxon>
        <taxon>Magnoliopsida</taxon>
        <taxon>eudicotyledons</taxon>
        <taxon>Gunneridae</taxon>
        <taxon>Pentapetalae</taxon>
        <taxon>rosids</taxon>
        <taxon>fabids</taxon>
        <taxon>Malpighiales</taxon>
        <taxon>Erythroxylaceae</taxon>
        <taxon>Erythroxylum</taxon>
    </lineage>
</organism>
<sequence length="308" mass="34484">MDNKYKGITWAGNIYQKFEDMCLGMDDVLFQEFEYVGDKLQVMGSNVRQFCSDFAQVLPQSFVDVVQGAAADSSTNVASELLVEGIGEERSRKKPFNKIDLLNNRSKEHFQVLQDDPYLEEAALMFENELVTLDEDHSDESPCELNKSDKNSNDQYQKTMMSPASDDLPPCSSSFTKIKLLDGPSTNAADLVYCYEFEQTCGNSSAQIVRKLESNLTDAGLSTKAKVEESCILVDGSEVSYGVCETQRRISLKVVEAFFRKRRGAAKQDHHQGAACRYTPDPAFSPQKGKDFISSSKPEASEFDWEII</sequence>
<dbReference type="InterPro" id="IPR053273">
    <property type="entry name" value="CST_Regulator"/>
</dbReference>
<name>A0AAV8T5E8_9ROSI</name>
<accession>A0AAV8T5E8</accession>
<dbReference type="PANTHER" id="PTHR34659">
    <property type="entry name" value="BNAA05G11610D PROTEIN"/>
    <property type="match status" value="1"/>
</dbReference>
<reference evidence="2 3" key="1">
    <citation type="submission" date="2021-09" db="EMBL/GenBank/DDBJ databases">
        <title>Genomic insights and catalytic innovation underlie evolution of tropane alkaloids biosynthesis.</title>
        <authorList>
            <person name="Wang Y.-J."/>
            <person name="Tian T."/>
            <person name="Huang J.-P."/>
            <person name="Huang S.-X."/>
        </authorList>
    </citation>
    <scope>NUCLEOTIDE SEQUENCE [LARGE SCALE GENOMIC DNA]</scope>
    <source>
        <strain evidence="2">KIB-2018</strain>
        <tissue evidence="2">Leaf</tissue>
    </source>
</reference>
<dbReference type="PANTHER" id="PTHR34659:SF1">
    <property type="entry name" value="PROTEIN EGT2"/>
    <property type="match status" value="1"/>
</dbReference>
<proteinExistence type="predicted"/>
<feature type="region of interest" description="Disordered" evidence="1">
    <location>
        <begin position="137"/>
        <end position="168"/>
    </location>
</feature>
<dbReference type="GO" id="GO:0005776">
    <property type="term" value="C:autophagosome"/>
    <property type="evidence" value="ECO:0007669"/>
    <property type="project" value="TreeGrafter"/>
</dbReference>
<keyword evidence="3" id="KW-1185">Reference proteome</keyword>